<feature type="domain" description="AB hydrolase-1" evidence="4">
    <location>
        <begin position="77"/>
        <end position="321"/>
    </location>
</feature>
<evidence type="ECO:0000313" key="5">
    <source>
        <dbReference type="EMBL" id="KAI6653420.1"/>
    </source>
</evidence>
<accession>A0AAV7JY35</accession>
<keyword evidence="3" id="KW-0812">Transmembrane</keyword>
<comment type="similarity">
    <text evidence="2">Belongs to the AB hydrolase superfamily. Epoxide hydrolase family.</text>
</comment>
<dbReference type="InterPro" id="IPR000639">
    <property type="entry name" value="Epox_hydrolase-like"/>
</dbReference>
<dbReference type="GO" id="GO:0004301">
    <property type="term" value="F:epoxide hydrolase activity"/>
    <property type="evidence" value="ECO:0007669"/>
    <property type="project" value="UniProtKB-ARBA"/>
</dbReference>
<feature type="transmembrane region" description="Helical" evidence="3">
    <location>
        <begin position="6"/>
        <end position="30"/>
    </location>
</feature>
<dbReference type="Gene3D" id="3.40.50.1820">
    <property type="entry name" value="alpha/beta hydrolase"/>
    <property type="match status" value="1"/>
</dbReference>
<keyword evidence="3" id="KW-0472">Membrane</keyword>
<proteinExistence type="inferred from homology"/>
<keyword evidence="6" id="KW-1185">Reference proteome</keyword>
<dbReference type="SUPFAM" id="SSF53474">
    <property type="entry name" value="alpha/beta-Hydrolases"/>
    <property type="match status" value="1"/>
</dbReference>
<keyword evidence="1 5" id="KW-0378">Hydrolase</keyword>
<dbReference type="PRINTS" id="PR00111">
    <property type="entry name" value="ABHYDROLASE"/>
</dbReference>
<evidence type="ECO:0000256" key="2">
    <source>
        <dbReference type="ARBA" id="ARBA00038334"/>
    </source>
</evidence>
<dbReference type="EMBL" id="JAKMXF010000277">
    <property type="protein sequence ID" value="KAI6653420.1"/>
    <property type="molecule type" value="Genomic_DNA"/>
</dbReference>
<dbReference type="AlphaFoldDB" id="A0AAV7JY35"/>
<dbReference type="Proteomes" id="UP001165289">
    <property type="component" value="Unassembled WGS sequence"/>
</dbReference>
<organism evidence="5 6">
    <name type="scientific">Oopsacas minuta</name>
    <dbReference type="NCBI Taxonomy" id="111878"/>
    <lineage>
        <taxon>Eukaryota</taxon>
        <taxon>Metazoa</taxon>
        <taxon>Porifera</taxon>
        <taxon>Hexactinellida</taxon>
        <taxon>Hexasterophora</taxon>
        <taxon>Lyssacinosida</taxon>
        <taxon>Leucopsacidae</taxon>
        <taxon>Oopsacas</taxon>
    </lineage>
</organism>
<sequence>MRKGQYLLLFSYTLYRIVTLYLLLLIHFLTHPLRIFARRKVFPCPPSLQDQSLGMHQFITVNGIKLHYVISGPENAPVMLMLHGFPEFWYSWRYQIREFNKDYRVIAVDLRGYGESDKPLDKSAYTRQQLTSDIIELISSMCQDKCILVAHDWGGILAWRVVQQRPDLVKKFIVLCCPHAKRYMELVRTDNATLLRQWYVLLFQIPLLPELTLGADNYLSLKRTFHGTASGLINSHRMDDDSMQAFLYTFSQENALKCPLYYYRNMFAKDIKIPKAQKVEVPTLLMMGVHDAFLSLELGEGNEKYVEDIRVKNINGSHWLQQDCPDEVNKEIRVFLET</sequence>
<evidence type="ECO:0000256" key="3">
    <source>
        <dbReference type="SAM" id="Phobius"/>
    </source>
</evidence>
<gene>
    <name evidence="5" type="ORF">LOD99_3639</name>
</gene>
<dbReference type="PRINTS" id="PR00412">
    <property type="entry name" value="EPOXHYDRLASE"/>
</dbReference>
<evidence type="ECO:0000256" key="1">
    <source>
        <dbReference type="ARBA" id="ARBA00022801"/>
    </source>
</evidence>
<reference evidence="5 6" key="1">
    <citation type="journal article" date="2023" name="BMC Biol.">
        <title>The compact genome of the sponge Oopsacas minuta (Hexactinellida) is lacking key metazoan core genes.</title>
        <authorList>
            <person name="Santini S."/>
            <person name="Schenkelaars Q."/>
            <person name="Jourda C."/>
            <person name="Duchesne M."/>
            <person name="Belahbib H."/>
            <person name="Rocher C."/>
            <person name="Selva M."/>
            <person name="Riesgo A."/>
            <person name="Vervoort M."/>
            <person name="Leys S.P."/>
            <person name="Kodjabachian L."/>
            <person name="Le Bivic A."/>
            <person name="Borchiellini C."/>
            <person name="Claverie J.M."/>
            <person name="Renard E."/>
        </authorList>
    </citation>
    <scope>NUCLEOTIDE SEQUENCE [LARGE SCALE GENOMIC DNA]</scope>
    <source>
        <strain evidence="5">SPO-2</strain>
    </source>
</reference>
<dbReference type="InterPro" id="IPR000073">
    <property type="entry name" value="AB_hydrolase_1"/>
</dbReference>
<comment type="caution">
    <text evidence="5">The sequence shown here is derived from an EMBL/GenBank/DDBJ whole genome shotgun (WGS) entry which is preliminary data.</text>
</comment>
<name>A0AAV7JY35_9METZ</name>
<dbReference type="PANTHER" id="PTHR43329">
    <property type="entry name" value="EPOXIDE HYDROLASE"/>
    <property type="match status" value="1"/>
</dbReference>
<dbReference type="InterPro" id="IPR029058">
    <property type="entry name" value="AB_hydrolase_fold"/>
</dbReference>
<keyword evidence="3" id="KW-1133">Transmembrane helix</keyword>
<dbReference type="Pfam" id="PF00561">
    <property type="entry name" value="Abhydrolase_1"/>
    <property type="match status" value="1"/>
</dbReference>
<evidence type="ECO:0000259" key="4">
    <source>
        <dbReference type="Pfam" id="PF00561"/>
    </source>
</evidence>
<protein>
    <submittedName>
        <fullName evidence="5">Epoxide hydrolase 4-like</fullName>
    </submittedName>
</protein>
<evidence type="ECO:0000313" key="6">
    <source>
        <dbReference type="Proteomes" id="UP001165289"/>
    </source>
</evidence>